<dbReference type="VEuPathDB" id="AmoebaDB:DICPUDRAFT_81548"/>
<dbReference type="KEGG" id="dpp:DICPUDRAFT_81548"/>
<dbReference type="EMBL" id="GL871183">
    <property type="protein sequence ID" value="EGC32634.1"/>
    <property type="molecule type" value="Genomic_DNA"/>
</dbReference>
<feature type="region of interest" description="Disordered" evidence="1">
    <location>
        <begin position="68"/>
        <end position="113"/>
    </location>
</feature>
<sequence>MKLVNYQNKKQFKISETKKKPIVEELLKPASYNSSTSKPSRTSRVNALNNIFTRLASPTSKNKTAITNINTTKSNRTRNVSQISTPIKTTPYQSGSPKSPADDNNLRKKNFLN</sequence>
<organism evidence="2 3">
    <name type="scientific">Dictyostelium purpureum</name>
    <name type="common">Slime mold</name>
    <dbReference type="NCBI Taxonomy" id="5786"/>
    <lineage>
        <taxon>Eukaryota</taxon>
        <taxon>Amoebozoa</taxon>
        <taxon>Evosea</taxon>
        <taxon>Eumycetozoa</taxon>
        <taxon>Dictyostelia</taxon>
        <taxon>Dictyosteliales</taxon>
        <taxon>Dictyosteliaceae</taxon>
        <taxon>Dictyostelium</taxon>
    </lineage>
</organism>
<dbReference type="InParanoid" id="F0ZTU2"/>
<dbReference type="RefSeq" id="XP_003290849.1">
    <property type="nucleotide sequence ID" value="XM_003290801.1"/>
</dbReference>
<proteinExistence type="predicted"/>
<dbReference type="AlphaFoldDB" id="F0ZTU2"/>
<evidence type="ECO:0000313" key="2">
    <source>
        <dbReference type="EMBL" id="EGC32634.1"/>
    </source>
</evidence>
<dbReference type="GeneID" id="10508536"/>
<name>F0ZTU2_DICPU</name>
<evidence type="ECO:0000256" key="1">
    <source>
        <dbReference type="SAM" id="MobiDB-lite"/>
    </source>
</evidence>
<dbReference type="Proteomes" id="UP000001064">
    <property type="component" value="Unassembled WGS sequence"/>
</dbReference>
<reference evidence="3" key="1">
    <citation type="journal article" date="2011" name="Genome Biol.">
        <title>Comparative genomics of the social amoebae Dictyostelium discoideum and Dictyostelium purpureum.</title>
        <authorList>
            <consortium name="US DOE Joint Genome Institute (JGI-PGF)"/>
            <person name="Sucgang R."/>
            <person name="Kuo A."/>
            <person name="Tian X."/>
            <person name="Salerno W."/>
            <person name="Parikh A."/>
            <person name="Feasley C.L."/>
            <person name="Dalin E."/>
            <person name="Tu H."/>
            <person name="Huang E."/>
            <person name="Barry K."/>
            <person name="Lindquist E."/>
            <person name="Shapiro H."/>
            <person name="Bruce D."/>
            <person name="Schmutz J."/>
            <person name="Salamov A."/>
            <person name="Fey P."/>
            <person name="Gaudet P."/>
            <person name="Anjard C."/>
            <person name="Babu M.M."/>
            <person name="Basu S."/>
            <person name="Bushmanova Y."/>
            <person name="van der Wel H."/>
            <person name="Katoh-Kurasawa M."/>
            <person name="Dinh C."/>
            <person name="Coutinho P.M."/>
            <person name="Saito T."/>
            <person name="Elias M."/>
            <person name="Schaap P."/>
            <person name="Kay R.R."/>
            <person name="Henrissat B."/>
            <person name="Eichinger L."/>
            <person name="Rivero F."/>
            <person name="Putnam N.H."/>
            <person name="West C.M."/>
            <person name="Loomis W.F."/>
            <person name="Chisholm R.L."/>
            <person name="Shaulsky G."/>
            <person name="Strassmann J.E."/>
            <person name="Queller D.C."/>
            <person name="Kuspa A."/>
            <person name="Grigoriev I.V."/>
        </authorList>
    </citation>
    <scope>NUCLEOTIDE SEQUENCE [LARGE SCALE GENOMIC DNA]</scope>
    <source>
        <strain evidence="3">QSDP1</strain>
    </source>
</reference>
<protein>
    <submittedName>
        <fullName evidence="2">Uncharacterized protein</fullName>
    </submittedName>
</protein>
<gene>
    <name evidence="2" type="ORF">DICPUDRAFT_81548</name>
</gene>
<feature type="compositionally biased region" description="Polar residues" evidence="1">
    <location>
        <begin position="77"/>
        <end position="97"/>
    </location>
</feature>
<keyword evidence="3" id="KW-1185">Reference proteome</keyword>
<accession>F0ZTU2</accession>
<evidence type="ECO:0000313" key="3">
    <source>
        <dbReference type="Proteomes" id="UP000001064"/>
    </source>
</evidence>